<dbReference type="Gene3D" id="1.10.10.60">
    <property type="entry name" value="Homeodomain-like"/>
    <property type="match status" value="2"/>
</dbReference>
<keyword evidence="4" id="KW-0597">Phosphoprotein</keyword>
<dbReference type="InterPro" id="IPR020449">
    <property type="entry name" value="Tscrpt_reg_AraC-type_HTH"/>
</dbReference>
<name>A0ABS2MVX3_9BACI</name>
<dbReference type="PRINTS" id="PR00032">
    <property type="entry name" value="HTHARAC"/>
</dbReference>
<dbReference type="InterPro" id="IPR011006">
    <property type="entry name" value="CheY-like_superfamily"/>
</dbReference>
<dbReference type="PROSITE" id="PS01124">
    <property type="entry name" value="HTH_ARAC_FAMILY_2"/>
    <property type="match status" value="1"/>
</dbReference>
<evidence type="ECO:0000256" key="4">
    <source>
        <dbReference type="PROSITE-ProRule" id="PRU00169"/>
    </source>
</evidence>
<feature type="modified residue" description="4-aspartylphosphate" evidence="4">
    <location>
        <position position="53"/>
    </location>
</feature>
<keyword evidence="8" id="KW-1185">Reference proteome</keyword>
<evidence type="ECO:0000256" key="2">
    <source>
        <dbReference type="ARBA" id="ARBA00023125"/>
    </source>
</evidence>
<dbReference type="Pfam" id="PF00072">
    <property type="entry name" value="Response_reg"/>
    <property type="match status" value="1"/>
</dbReference>
<dbReference type="PROSITE" id="PS00041">
    <property type="entry name" value="HTH_ARAC_FAMILY_1"/>
    <property type="match status" value="1"/>
</dbReference>
<dbReference type="Pfam" id="PF12833">
    <property type="entry name" value="HTH_18"/>
    <property type="match status" value="1"/>
</dbReference>
<protein>
    <submittedName>
        <fullName evidence="7">YesN/AraC family two-component response regulator</fullName>
    </submittedName>
</protein>
<evidence type="ECO:0000256" key="3">
    <source>
        <dbReference type="ARBA" id="ARBA00023163"/>
    </source>
</evidence>
<evidence type="ECO:0000256" key="1">
    <source>
        <dbReference type="ARBA" id="ARBA00023015"/>
    </source>
</evidence>
<dbReference type="CDD" id="cd17536">
    <property type="entry name" value="REC_YesN-like"/>
    <property type="match status" value="1"/>
</dbReference>
<evidence type="ECO:0000313" key="7">
    <source>
        <dbReference type="EMBL" id="MBM7570051.1"/>
    </source>
</evidence>
<evidence type="ECO:0000259" key="5">
    <source>
        <dbReference type="PROSITE" id="PS01124"/>
    </source>
</evidence>
<dbReference type="PANTHER" id="PTHR43280">
    <property type="entry name" value="ARAC-FAMILY TRANSCRIPTIONAL REGULATOR"/>
    <property type="match status" value="1"/>
</dbReference>
<gene>
    <name evidence="7" type="ORF">JOC48_000529</name>
</gene>
<evidence type="ECO:0000313" key="8">
    <source>
        <dbReference type="Proteomes" id="UP001296943"/>
    </source>
</evidence>
<keyword evidence="2" id="KW-0238">DNA-binding</keyword>
<evidence type="ECO:0000259" key="6">
    <source>
        <dbReference type="PROSITE" id="PS50110"/>
    </source>
</evidence>
<sequence>MNVLLVDDELIELEQLEFMIQPLFPLWKFFKATDASKAKTICNDIKINLAFLDINLPGKSGLELGEQIKKMNSGIDIIIVTAYQEFQFAKQSIRLGVIDYLTKPIIQNELEDVLKKYKTNNMPKYTKTIQDVLTIIHERYDEKLNLNTLAAEVFMNPAYLSRRFHEEVNKPLFEYLIQFRIKMAKKLLVENTNWSISIIADKVGFNSQHYFSTTFRKVEGISPKDYRERKR</sequence>
<dbReference type="SMART" id="SM00448">
    <property type="entry name" value="REC"/>
    <property type="match status" value="1"/>
</dbReference>
<dbReference type="SMART" id="SM00342">
    <property type="entry name" value="HTH_ARAC"/>
    <property type="match status" value="1"/>
</dbReference>
<dbReference type="SUPFAM" id="SSF46689">
    <property type="entry name" value="Homeodomain-like"/>
    <property type="match status" value="2"/>
</dbReference>
<dbReference type="RefSeq" id="WP_204497490.1">
    <property type="nucleotide sequence ID" value="NZ_JAFBDR010000002.1"/>
</dbReference>
<dbReference type="InterPro" id="IPR001789">
    <property type="entry name" value="Sig_transdc_resp-reg_receiver"/>
</dbReference>
<proteinExistence type="predicted"/>
<dbReference type="PROSITE" id="PS50110">
    <property type="entry name" value="RESPONSE_REGULATORY"/>
    <property type="match status" value="1"/>
</dbReference>
<dbReference type="EMBL" id="JAFBDR010000002">
    <property type="protein sequence ID" value="MBM7570051.1"/>
    <property type="molecule type" value="Genomic_DNA"/>
</dbReference>
<organism evidence="7 8">
    <name type="scientific">Aquibacillus albus</name>
    <dbReference type="NCBI Taxonomy" id="1168171"/>
    <lineage>
        <taxon>Bacteria</taxon>
        <taxon>Bacillati</taxon>
        <taxon>Bacillota</taxon>
        <taxon>Bacilli</taxon>
        <taxon>Bacillales</taxon>
        <taxon>Bacillaceae</taxon>
        <taxon>Aquibacillus</taxon>
    </lineage>
</organism>
<accession>A0ABS2MVX3</accession>
<dbReference type="PANTHER" id="PTHR43280:SF28">
    <property type="entry name" value="HTH-TYPE TRANSCRIPTIONAL ACTIVATOR RHAS"/>
    <property type="match status" value="1"/>
</dbReference>
<dbReference type="SUPFAM" id="SSF52172">
    <property type="entry name" value="CheY-like"/>
    <property type="match status" value="1"/>
</dbReference>
<keyword evidence="3" id="KW-0804">Transcription</keyword>
<comment type="caution">
    <text evidence="7">The sequence shown here is derived from an EMBL/GenBank/DDBJ whole genome shotgun (WGS) entry which is preliminary data.</text>
</comment>
<feature type="domain" description="HTH araC/xylS-type" evidence="5">
    <location>
        <begin position="130"/>
        <end position="229"/>
    </location>
</feature>
<keyword evidence="1" id="KW-0805">Transcription regulation</keyword>
<dbReference type="InterPro" id="IPR018060">
    <property type="entry name" value="HTH_AraC"/>
</dbReference>
<dbReference type="InterPro" id="IPR009057">
    <property type="entry name" value="Homeodomain-like_sf"/>
</dbReference>
<dbReference type="Gene3D" id="3.40.50.2300">
    <property type="match status" value="1"/>
</dbReference>
<dbReference type="Proteomes" id="UP001296943">
    <property type="component" value="Unassembled WGS sequence"/>
</dbReference>
<reference evidence="7 8" key="1">
    <citation type="submission" date="2021-01" db="EMBL/GenBank/DDBJ databases">
        <title>Genomic Encyclopedia of Type Strains, Phase IV (KMG-IV): sequencing the most valuable type-strain genomes for metagenomic binning, comparative biology and taxonomic classification.</title>
        <authorList>
            <person name="Goeker M."/>
        </authorList>
    </citation>
    <scope>NUCLEOTIDE SEQUENCE [LARGE SCALE GENOMIC DNA]</scope>
    <source>
        <strain evidence="7 8">DSM 23711</strain>
    </source>
</reference>
<dbReference type="InterPro" id="IPR018062">
    <property type="entry name" value="HTH_AraC-typ_CS"/>
</dbReference>
<feature type="domain" description="Response regulatory" evidence="6">
    <location>
        <begin position="2"/>
        <end position="118"/>
    </location>
</feature>